<evidence type="ECO:0000313" key="2">
    <source>
        <dbReference type="Proteomes" id="UP000277928"/>
    </source>
</evidence>
<sequence length="74" mass="8577">MRQDIFEILMRSWCAVATYNSSNEGSIWKTVLQTFKTCHYKVWPSKAISRQLFLLEILSDSKPHAKARSSVLND</sequence>
<accession>A0A3P6SQ58</accession>
<proteinExistence type="predicted"/>
<name>A0A3P6SQ58_LITSI</name>
<protein>
    <submittedName>
        <fullName evidence="1">Uncharacterized protein</fullName>
    </submittedName>
</protein>
<dbReference type="Proteomes" id="UP000277928">
    <property type="component" value="Unassembled WGS sequence"/>
</dbReference>
<dbReference type="EMBL" id="UYRX01000025">
    <property type="protein sequence ID" value="VDK69725.1"/>
    <property type="molecule type" value="Genomic_DNA"/>
</dbReference>
<dbReference type="AlphaFoldDB" id="A0A3P6SQ58"/>
<reference evidence="1 2" key="1">
    <citation type="submission" date="2018-08" db="EMBL/GenBank/DDBJ databases">
        <authorList>
            <person name="Laetsch R D."/>
            <person name="Stevens L."/>
            <person name="Kumar S."/>
            <person name="Blaxter L. M."/>
        </authorList>
    </citation>
    <scope>NUCLEOTIDE SEQUENCE [LARGE SCALE GENOMIC DNA]</scope>
</reference>
<keyword evidence="2" id="KW-1185">Reference proteome</keyword>
<organism evidence="1 2">
    <name type="scientific">Litomosoides sigmodontis</name>
    <name type="common">Filarial nematode worm</name>
    <dbReference type="NCBI Taxonomy" id="42156"/>
    <lineage>
        <taxon>Eukaryota</taxon>
        <taxon>Metazoa</taxon>
        <taxon>Ecdysozoa</taxon>
        <taxon>Nematoda</taxon>
        <taxon>Chromadorea</taxon>
        <taxon>Rhabditida</taxon>
        <taxon>Spirurina</taxon>
        <taxon>Spiruromorpha</taxon>
        <taxon>Filarioidea</taxon>
        <taxon>Onchocercidae</taxon>
        <taxon>Litomosoides</taxon>
    </lineage>
</organism>
<gene>
    <name evidence="1" type="ORF">NLS_LOCUS854</name>
</gene>
<evidence type="ECO:0000313" key="1">
    <source>
        <dbReference type="EMBL" id="VDK69725.1"/>
    </source>
</evidence>